<evidence type="ECO:0000259" key="1">
    <source>
        <dbReference type="PROSITE" id="PS50086"/>
    </source>
</evidence>
<dbReference type="InterPro" id="IPR000195">
    <property type="entry name" value="Rab-GAP-TBC_dom"/>
</dbReference>
<dbReference type="Pfam" id="PF00566">
    <property type="entry name" value="RabGAP-TBC"/>
    <property type="match status" value="1"/>
</dbReference>
<dbReference type="InterPro" id="IPR050302">
    <property type="entry name" value="Rab_GAP_TBC_domain"/>
</dbReference>
<gene>
    <name evidence="2" type="ORF">PSON_ATCC_30995.1.T0040127</name>
</gene>
<comment type="caution">
    <text evidence="2">The sequence shown here is derived from an EMBL/GenBank/DDBJ whole genome shotgun (WGS) entry which is preliminary data.</text>
</comment>
<organism evidence="2 3">
    <name type="scientific">Paramecium sonneborni</name>
    <dbReference type="NCBI Taxonomy" id="65129"/>
    <lineage>
        <taxon>Eukaryota</taxon>
        <taxon>Sar</taxon>
        <taxon>Alveolata</taxon>
        <taxon>Ciliophora</taxon>
        <taxon>Intramacronucleata</taxon>
        <taxon>Oligohymenophorea</taxon>
        <taxon>Peniculida</taxon>
        <taxon>Parameciidae</taxon>
        <taxon>Paramecium</taxon>
    </lineage>
</organism>
<evidence type="ECO:0000313" key="2">
    <source>
        <dbReference type="EMBL" id="CAD8049439.1"/>
    </source>
</evidence>
<dbReference type="GO" id="GO:0031267">
    <property type="term" value="F:small GTPase binding"/>
    <property type="evidence" value="ECO:0007669"/>
    <property type="project" value="TreeGrafter"/>
</dbReference>
<dbReference type="PANTHER" id="PTHR47219">
    <property type="entry name" value="RAB GTPASE-ACTIVATING PROTEIN 1-LIKE"/>
    <property type="match status" value="1"/>
</dbReference>
<dbReference type="GO" id="GO:0005096">
    <property type="term" value="F:GTPase activator activity"/>
    <property type="evidence" value="ECO:0007669"/>
    <property type="project" value="TreeGrafter"/>
</dbReference>
<dbReference type="PANTHER" id="PTHR47219:SF9">
    <property type="entry name" value="GTPASE ACTIVATING PROTEIN AND CENTROSOME-ASSOCIATED, ISOFORM B"/>
    <property type="match status" value="1"/>
</dbReference>
<dbReference type="Proteomes" id="UP000692954">
    <property type="component" value="Unassembled WGS sequence"/>
</dbReference>
<dbReference type="OrthoDB" id="313278at2759"/>
<accession>A0A8S1K2I6</accession>
<protein>
    <recommendedName>
        <fullName evidence="1">Rab-GAP TBC domain-containing protein</fullName>
    </recommendedName>
</protein>
<reference evidence="2" key="1">
    <citation type="submission" date="2021-01" db="EMBL/GenBank/DDBJ databases">
        <authorList>
            <consortium name="Genoscope - CEA"/>
            <person name="William W."/>
        </authorList>
    </citation>
    <scope>NUCLEOTIDE SEQUENCE</scope>
</reference>
<name>A0A8S1K2I6_9CILI</name>
<keyword evidence="3" id="KW-1185">Reference proteome</keyword>
<feature type="domain" description="Rab-GAP TBC" evidence="1">
    <location>
        <begin position="1"/>
        <end position="208"/>
    </location>
</feature>
<sequence length="277" mass="33206">MKRTQCTCDENLKKDFENCSQSIEWLKIHYDIKKLDNMRNDYQQLCKIEIADQQQWITKQRKQIERDLMRTFPNEPFFQQKHGKEALQRLLYTIAIYDMGVGYVQGMNFLAGALLFHSEECVAFWNYVTLYERLQLRDIYLENLPGLSKHIQIVQLLCMSQQRKLYDMFLKNNVQFENFCIPWFLSMLAMVIPIRSYNSVMKPIIQSRWIFVYKLILSYLQNCELICEGPELLMELTSQTHKWTQCIPLAQNLNLDKNFINLMLESFDQDKQTFLIK</sequence>
<dbReference type="EMBL" id="CAJJDN010000004">
    <property type="protein sequence ID" value="CAD8049439.1"/>
    <property type="molecule type" value="Genomic_DNA"/>
</dbReference>
<proteinExistence type="predicted"/>
<dbReference type="SMART" id="SM00164">
    <property type="entry name" value="TBC"/>
    <property type="match status" value="1"/>
</dbReference>
<dbReference type="PROSITE" id="PS50086">
    <property type="entry name" value="TBC_RABGAP"/>
    <property type="match status" value="1"/>
</dbReference>
<dbReference type="AlphaFoldDB" id="A0A8S1K2I6"/>
<evidence type="ECO:0000313" key="3">
    <source>
        <dbReference type="Proteomes" id="UP000692954"/>
    </source>
</evidence>